<dbReference type="InterPro" id="IPR050171">
    <property type="entry name" value="MFS_Transporters"/>
</dbReference>
<evidence type="ECO:0000256" key="3">
    <source>
        <dbReference type="ARBA" id="ARBA00022475"/>
    </source>
</evidence>
<dbReference type="PROSITE" id="PS50850">
    <property type="entry name" value="MFS"/>
    <property type="match status" value="1"/>
</dbReference>
<keyword evidence="10" id="KW-1185">Reference proteome</keyword>
<keyword evidence="2" id="KW-0813">Transport</keyword>
<dbReference type="Gene3D" id="1.20.1250.20">
    <property type="entry name" value="MFS general substrate transporter like domains"/>
    <property type="match status" value="1"/>
</dbReference>
<gene>
    <name evidence="9" type="ORF">H3V53_41875</name>
</gene>
<feature type="transmembrane region" description="Helical" evidence="7">
    <location>
        <begin position="135"/>
        <end position="156"/>
    </location>
</feature>
<accession>A0ABU8J6N9</accession>
<dbReference type="PROSITE" id="PS00216">
    <property type="entry name" value="SUGAR_TRANSPORT_1"/>
    <property type="match status" value="1"/>
</dbReference>
<evidence type="ECO:0000256" key="6">
    <source>
        <dbReference type="ARBA" id="ARBA00023136"/>
    </source>
</evidence>
<proteinExistence type="predicted"/>
<dbReference type="PANTHER" id="PTHR23517">
    <property type="entry name" value="RESISTANCE PROTEIN MDTM, PUTATIVE-RELATED-RELATED"/>
    <property type="match status" value="1"/>
</dbReference>
<dbReference type="Proteomes" id="UP001386437">
    <property type="component" value="Unassembled WGS sequence"/>
</dbReference>
<evidence type="ECO:0000256" key="7">
    <source>
        <dbReference type="SAM" id="Phobius"/>
    </source>
</evidence>
<protein>
    <submittedName>
        <fullName evidence="9">MFS transporter</fullName>
    </submittedName>
</protein>
<dbReference type="InterPro" id="IPR011701">
    <property type="entry name" value="MFS"/>
</dbReference>
<evidence type="ECO:0000256" key="5">
    <source>
        <dbReference type="ARBA" id="ARBA00022989"/>
    </source>
</evidence>
<keyword evidence="3" id="KW-1003">Cell membrane</keyword>
<evidence type="ECO:0000256" key="2">
    <source>
        <dbReference type="ARBA" id="ARBA00022448"/>
    </source>
</evidence>
<name>A0ABU8J6N9_9BURK</name>
<feature type="transmembrane region" description="Helical" evidence="7">
    <location>
        <begin position="44"/>
        <end position="64"/>
    </location>
</feature>
<feature type="transmembrane region" description="Helical" evidence="7">
    <location>
        <begin position="76"/>
        <end position="99"/>
    </location>
</feature>
<feature type="transmembrane region" description="Helical" evidence="7">
    <location>
        <begin position="162"/>
        <end position="182"/>
    </location>
</feature>
<dbReference type="InterPro" id="IPR020846">
    <property type="entry name" value="MFS_dom"/>
</dbReference>
<dbReference type="InterPro" id="IPR005829">
    <property type="entry name" value="Sugar_transporter_CS"/>
</dbReference>
<dbReference type="SUPFAM" id="SSF103473">
    <property type="entry name" value="MFS general substrate transporter"/>
    <property type="match status" value="1"/>
</dbReference>
<evidence type="ECO:0000313" key="10">
    <source>
        <dbReference type="Proteomes" id="UP001386437"/>
    </source>
</evidence>
<comment type="subcellular location">
    <subcellularLocation>
        <location evidence="1">Cell membrane</location>
        <topology evidence="1">Multi-pass membrane protein</topology>
    </subcellularLocation>
</comment>
<evidence type="ECO:0000256" key="1">
    <source>
        <dbReference type="ARBA" id="ARBA00004651"/>
    </source>
</evidence>
<comment type="caution">
    <text evidence="9">The sequence shown here is derived from an EMBL/GenBank/DDBJ whole genome shotgun (WGS) entry which is preliminary data.</text>
</comment>
<dbReference type="PANTHER" id="PTHR23517:SF13">
    <property type="entry name" value="MAJOR FACILITATOR SUPERFAMILY MFS_1"/>
    <property type="match status" value="1"/>
</dbReference>
<dbReference type="EMBL" id="JACFYJ010000198">
    <property type="protein sequence ID" value="MEI6003394.1"/>
    <property type="molecule type" value="Genomic_DNA"/>
</dbReference>
<feature type="transmembrane region" description="Helical" evidence="7">
    <location>
        <begin position="105"/>
        <end position="123"/>
    </location>
</feature>
<keyword evidence="4 7" id="KW-0812">Transmembrane</keyword>
<dbReference type="RefSeq" id="WP_336602928.1">
    <property type="nucleotide sequence ID" value="NZ_JACFYJ010000198.1"/>
</dbReference>
<evidence type="ECO:0000259" key="8">
    <source>
        <dbReference type="PROSITE" id="PS50850"/>
    </source>
</evidence>
<keyword evidence="5 7" id="KW-1133">Transmembrane helix</keyword>
<sequence>MESGQKVQNSPIPFFSVAATFMIGATLPTSIYRSYEQRYAFGPTAITVIFACYAAGALGALLVAGNWSDQLGRRRMLQWGLVAAAASAITFLVANGLVALMLGRILSGISAAIFTSTATVAVIEQAPHRFRHQATLAATASNLLGLGLGPFMSGVLVDLFPWPTRLPFAVHLLLVAVAAIYVSRAPETASIPEHPKLRMQRISLPAEVRTTFVPAALAGFSGPP</sequence>
<keyword evidence="6 7" id="KW-0472">Membrane</keyword>
<organism evidence="9 10">
    <name type="scientific">Paraburkholderia bengalensis</name>
    <dbReference type="NCBI Taxonomy" id="2747562"/>
    <lineage>
        <taxon>Bacteria</taxon>
        <taxon>Pseudomonadati</taxon>
        <taxon>Pseudomonadota</taxon>
        <taxon>Betaproteobacteria</taxon>
        <taxon>Burkholderiales</taxon>
        <taxon>Burkholderiaceae</taxon>
        <taxon>Paraburkholderia</taxon>
    </lineage>
</organism>
<reference evidence="9 10" key="1">
    <citation type="journal article" date="2022" name="Arch. Microbiol.">
        <title>Paraburkholderia bengalensis sp. nov. isolated from roots of Oryza sativa, IR64.</title>
        <authorList>
            <person name="Nag P."/>
            <person name="Mondal N."/>
            <person name="Sarkar J."/>
            <person name="Das S."/>
        </authorList>
    </citation>
    <scope>NUCLEOTIDE SEQUENCE [LARGE SCALE GENOMIC DNA]</scope>
    <source>
        <strain evidence="9 10">IR64_4_BI</strain>
    </source>
</reference>
<dbReference type="Pfam" id="PF07690">
    <property type="entry name" value="MFS_1"/>
    <property type="match status" value="1"/>
</dbReference>
<dbReference type="InterPro" id="IPR036259">
    <property type="entry name" value="MFS_trans_sf"/>
</dbReference>
<feature type="domain" description="Major facilitator superfamily (MFS) profile" evidence="8">
    <location>
        <begin position="1"/>
        <end position="224"/>
    </location>
</feature>
<feature type="transmembrane region" description="Helical" evidence="7">
    <location>
        <begin position="12"/>
        <end position="32"/>
    </location>
</feature>
<evidence type="ECO:0000256" key="4">
    <source>
        <dbReference type="ARBA" id="ARBA00022692"/>
    </source>
</evidence>
<evidence type="ECO:0000313" key="9">
    <source>
        <dbReference type="EMBL" id="MEI6003394.1"/>
    </source>
</evidence>